<dbReference type="Gene3D" id="2.40.50.40">
    <property type="match status" value="1"/>
</dbReference>
<name>A0A0M3J8D4_ANISI</name>
<reference evidence="3" key="1">
    <citation type="submission" date="2017-02" db="UniProtKB">
        <authorList>
            <consortium name="WormBaseParasite"/>
        </authorList>
    </citation>
    <scope>IDENTIFICATION</scope>
</reference>
<accession>A0A0M3J8D4</accession>
<keyword evidence="2" id="KW-1185">Reference proteome</keyword>
<evidence type="ECO:0000313" key="2">
    <source>
        <dbReference type="Proteomes" id="UP000267096"/>
    </source>
</evidence>
<evidence type="ECO:0000313" key="3">
    <source>
        <dbReference type="WBParaSite" id="ASIM_0000383701-mRNA-1"/>
    </source>
</evidence>
<dbReference type="Proteomes" id="UP000267096">
    <property type="component" value="Unassembled WGS sequence"/>
</dbReference>
<protein>
    <submittedName>
        <fullName evidence="3">Chromo domain-containing protein</fullName>
    </submittedName>
</protein>
<dbReference type="InterPro" id="IPR016197">
    <property type="entry name" value="Chromo-like_dom_sf"/>
</dbReference>
<gene>
    <name evidence="1" type="ORF">ASIM_LOCUS3666</name>
</gene>
<dbReference type="OrthoDB" id="433924at2759"/>
<organism evidence="3">
    <name type="scientific">Anisakis simplex</name>
    <name type="common">Herring worm</name>
    <dbReference type="NCBI Taxonomy" id="6269"/>
    <lineage>
        <taxon>Eukaryota</taxon>
        <taxon>Metazoa</taxon>
        <taxon>Ecdysozoa</taxon>
        <taxon>Nematoda</taxon>
        <taxon>Chromadorea</taxon>
        <taxon>Rhabditida</taxon>
        <taxon>Spirurina</taxon>
        <taxon>Ascaridomorpha</taxon>
        <taxon>Ascaridoidea</taxon>
        <taxon>Anisakidae</taxon>
        <taxon>Anisakis</taxon>
        <taxon>Anisakis simplex complex</taxon>
    </lineage>
</organism>
<dbReference type="AlphaFoldDB" id="A0A0M3J8D4"/>
<dbReference type="CDD" id="cd00024">
    <property type="entry name" value="CD_CSD"/>
    <property type="match status" value="1"/>
</dbReference>
<reference evidence="1 2" key="2">
    <citation type="submission" date="2018-11" db="EMBL/GenBank/DDBJ databases">
        <authorList>
            <consortium name="Pathogen Informatics"/>
        </authorList>
    </citation>
    <scope>NUCLEOTIDE SEQUENCE [LARGE SCALE GENOMIC DNA]</scope>
</reference>
<sequence length="87" mass="10066">MSDRAYAIEEILEDKAIIKGNRAQKFYRVRWEPTWEPAKVMLDQAPDAVEQYERNKNLKNPIGNSSKDQIEIEGLLDGCSDIRHATF</sequence>
<dbReference type="WBParaSite" id="ASIM_0000383701-mRNA-1">
    <property type="protein sequence ID" value="ASIM_0000383701-mRNA-1"/>
    <property type="gene ID" value="ASIM_0000383701"/>
</dbReference>
<evidence type="ECO:0000313" key="1">
    <source>
        <dbReference type="EMBL" id="VDK22067.1"/>
    </source>
</evidence>
<proteinExistence type="predicted"/>
<dbReference type="SUPFAM" id="SSF54160">
    <property type="entry name" value="Chromo domain-like"/>
    <property type="match status" value="1"/>
</dbReference>
<dbReference type="EMBL" id="UYRR01005859">
    <property type="protein sequence ID" value="VDK22067.1"/>
    <property type="molecule type" value="Genomic_DNA"/>
</dbReference>